<sequence>MKYHSPLILFTFLIYFTNNVHSFHQSLNITRSICWDVPDPLNSWYRIQTSCPTIKSSGSKKRAPINNSEMFITSFQCKVDDSALCKKVKKAFDTAGQIITSTIKLNTPLLVNATLLDFCKTLNQCPDNLGHVTLGGAGPARFIPLEGPDGVQRVYPQALLKQLVQGIDIGFYQYDINAYFNSQMDYWFEGDGSIEPGQSDFLFVILHELIHGLGFASGWDLYGEILGVPDIITPSPFIFQENDGKFIFGGFQEFILDEFMVLLPEGNRASEITVELNKFSGIGIKYDSLGDFLNSFATSFSSSPQYKIAQQMMARSTTPKTLGILPLNKNDVKDAFILETSISPYRPKSSISHCDYATYTNTSDFLMRYLQDPGVSLKESIRLGKNYAGGPIGPKLTETLTLLGYQIQDLPNPYKPSPGEVGKGSASSLKTFSPRNFQGLSNTTILLFFISSIYDYTSIMKGL</sequence>
<feature type="chain" id="PRO_5040998294" evidence="1">
    <location>
        <begin position="23"/>
        <end position="463"/>
    </location>
</feature>
<accession>A0A9W4X126</accession>
<reference evidence="2" key="1">
    <citation type="submission" date="2022-08" db="EMBL/GenBank/DDBJ databases">
        <authorList>
            <person name="Kallberg Y."/>
            <person name="Tangrot J."/>
            <person name="Rosling A."/>
        </authorList>
    </citation>
    <scope>NUCLEOTIDE SEQUENCE</scope>
    <source>
        <strain evidence="2">Wild A</strain>
    </source>
</reference>
<name>A0A9W4X126_9GLOM</name>
<gene>
    <name evidence="2" type="ORF">FWILDA_LOCUS8677</name>
</gene>
<comment type="caution">
    <text evidence="2">The sequence shown here is derived from an EMBL/GenBank/DDBJ whole genome shotgun (WGS) entry which is preliminary data.</text>
</comment>
<dbReference type="EMBL" id="CAMKVN010001890">
    <property type="protein sequence ID" value="CAI2178621.1"/>
    <property type="molecule type" value="Genomic_DNA"/>
</dbReference>
<evidence type="ECO:0000256" key="1">
    <source>
        <dbReference type="SAM" id="SignalP"/>
    </source>
</evidence>
<keyword evidence="3" id="KW-1185">Reference proteome</keyword>
<evidence type="ECO:0000313" key="2">
    <source>
        <dbReference type="EMBL" id="CAI2178621.1"/>
    </source>
</evidence>
<dbReference type="OrthoDB" id="73465at2759"/>
<keyword evidence="1" id="KW-0732">Signal</keyword>
<evidence type="ECO:0000313" key="3">
    <source>
        <dbReference type="Proteomes" id="UP001153678"/>
    </source>
</evidence>
<proteinExistence type="predicted"/>
<dbReference type="AlphaFoldDB" id="A0A9W4X126"/>
<dbReference type="Proteomes" id="UP001153678">
    <property type="component" value="Unassembled WGS sequence"/>
</dbReference>
<protein>
    <submittedName>
        <fullName evidence="2">18109_t:CDS:1</fullName>
    </submittedName>
</protein>
<organism evidence="2 3">
    <name type="scientific">Funneliformis geosporum</name>
    <dbReference type="NCBI Taxonomy" id="1117311"/>
    <lineage>
        <taxon>Eukaryota</taxon>
        <taxon>Fungi</taxon>
        <taxon>Fungi incertae sedis</taxon>
        <taxon>Mucoromycota</taxon>
        <taxon>Glomeromycotina</taxon>
        <taxon>Glomeromycetes</taxon>
        <taxon>Glomerales</taxon>
        <taxon>Glomeraceae</taxon>
        <taxon>Funneliformis</taxon>
    </lineage>
</organism>
<feature type="signal peptide" evidence="1">
    <location>
        <begin position="1"/>
        <end position="22"/>
    </location>
</feature>